<feature type="active site" description="Charge relay system" evidence="6 7">
    <location>
        <position position="155"/>
    </location>
</feature>
<keyword evidence="2 7" id="KW-0645">Protease</keyword>
<dbReference type="Pfam" id="PF00082">
    <property type="entry name" value="Peptidase_S8"/>
    <property type="match status" value="1"/>
</dbReference>
<dbReference type="EMBL" id="PGVA01000062">
    <property type="protein sequence ID" value="PLR80025.1"/>
    <property type="molecule type" value="Genomic_DNA"/>
</dbReference>
<feature type="domain" description="SLH" evidence="9">
    <location>
        <begin position="670"/>
        <end position="742"/>
    </location>
</feature>
<comment type="similarity">
    <text evidence="1 7">Belongs to the peptidase S8 family.</text>
</comment>
<evidence type="ECO:0000313" key="11">
    <source>
        <dbReference type="EMBL" id="PLR94945.1"/>
    </source>
</evidence>
<keyword evidence="13" id="KW-1185">Reference proteome</keyword>
<dbReference type="PANTHER" id="PTHR43806:SF65">
    <property type="entry name" value="SERINE PROTEASE APRX"/>
    <property type="match status" value="1"/>
</dbReference>
<protein>
    <submittedName>
        <fullName evidence="10">Peptidase S8</fullName>
    </submittedName>
</protein>
<feature type="domain" description="SLH" evidence="9">
    <location>
        <begin position="606"/>
        <end position="669"/>
    </location>
</feature>
<dbReference type="SUPFAM" id="SSF52743">
    <property type="entry name" value="Subtilisin-like"/>
    <property type="match status" value="1"/>
</dbReference>
<feature type="active site" description="Charge relay system" evidence="6 7">
    <location>
        <position position="206"/>
    </location>
</feature>
<dbReference type="GO" id="GO:0004252">
    <property type="term" value="F:serine-type endopeptidase activity"/>
    <property type="evidence" value="ECO:0007669"/>
    <property type="project" value="UniProtKB-UniRule"/>
</dbReference>
<dbReference type="InterPro" id="IPR022398">
    <property type="entry name" value="Peptidase_S8_His-AS"/>
</dbReference>
<evidence type="ECO:0000256" key="7">
    <source>
        <dbReference type="PROSITE-ProRule" id="PRU01240"/>
    </source>
</evidence>
<dbReference type="OrthoDB" id="9798386at2"/>
<evidence type="ECO:0000313" key="10">
    <source>
        <dbReference type="EMBL" id="PLR80025.1"/>
    </source>
</evidence>
<evidence type="ECO:0000256" key="2">
    <source>
        <dbReference type="ARBA" id="ARBA00022670"/>
    </source>
</evidence>
<sequence>MKRWLLVLFVLILFFPAFASQNRAVQANAESQAVLDPLLEKAMETESSLQVIVSFDGDGAPTSSQLNLLKGLGIDTGITMKSLPITGVVATRDQIEKLATHDEVRSIYLNKKLTYFNEEATDVTGVDKVRTDDSFRKANNGLPVSGKGIGVVINDSGVDGTHKDHELGRNLVQNVMASTNLNSLAPELLPITYQENVPNTDTNSGHGTHVAGTVGGTGAMSSGKYEGVAPGADLIGYGSGAALFILDGIGGFDYAITHQQQYNIRVITNSWGSTGDFDPNDPINIASKKAYDRGITVLFAAGNEGPGENTHNPYAKAPWVISVAAGVKDGTLADFSSRGTKGVGGKFTIDGQEWTWKDEPAITAPGVDIISTRVIAPVSSLSADQDAAVLSPAHLPYYTHMSGTSMATPHVAGITALILEVNPELSPAEVKQILQETATNMPGYETWEAGAGYVNAYAAVDKAFNGKAYGKTVNMFQNFNSNVNSSTERTEFEVDYNPLTFVSTNQYEFTVKEGLTSLTAKVDGKGLLEETGNPINLVLIAPDGTEYSSGVSLLFPLYYDRTVSVNSPAAGTWKAEIRGLRGNEVNPVGAALPETVKGTLAFTKVSGFTGLNDINGHPAAAAIQIGAGERLFDGYSNGTFKPDSALSRKELAKYLVMGAEIRQSLPAVGQKTFFDVASEDLPFAEATAAKGAAFADNKQIQNGVILPKASGKFAPKDAVTRAELAYSLVQSLGLQNEAKAFEGEVTVQYKDERIAIKDAADIPAELKGYVQLALDLNILNAKFSVSQGPYDLKPTVTATFSPKQTVTRGDFAVAMTRYYNAFLK</sequence>
<dbReference type="InterPro" id="IPR000209">
    <property type="entry name" value="Peptidase_S8/S53_dom"/>
</dbReference>
<dbReference type="InterPro" id="IPR036852">
    <property type="entry name" value="Peptidase_S8/S53_dom_sf"/>
</dbReference>
<feature type="active site" description="Charge relay system" evidence="6 7">
    <location>
        <position position="405"/>
    </location>
</feature>
<evidence type="ECO:0000256" key="3">
    <source>
        <dbReference type="ARBA" id="ARBA00022729"/>
    </source>
</evidence>
<dbReference type="PROSITE" id="PS00138">
    <property type="entry name" value="SUBTILASE_SER"/>
    <property type="match status" value="1"/>
</dbReference>
<dbReference type="PROSITE" id="PS51892">
    <property type="entry name" value="SUBTILASE"/>
    <property type="match status" value="1"/>
</dbReference>
<feature type="signal peptide" evidence="8">
    <location>
        <begin position="1"/>
        <end position="19"/>
    </location>
</feature>
<reference evidence="11 13" key="2">
    <citation type="submission" date="2017-12" db="EMBL/GenBank/DDBJ databases">
        <title>Comparative Functional Genomics of Dry Heat Resistant strains isolated from the Viking Spacecraft.</title>
        <authorList>
            <person name="Seuylemezian A."/>
            <person name="Cooper K."/>
            <person name="Vaishampayan P."/>
        </authorList>
    </citation>
    <scope>NUCLEOTIDE SEQUENCE [LARGE SCALE GENOMIC DNA]</scope>
    <source>
        <strain evidence="11 13">ATCC 29669</strain>
    </source>
</reference>
<evidence type="ECO:0000256" key="8">
    <source>
        <dbReference type="SAM" id="SignalP"/>
    </source>
</evidence>
<feature type="domain" description="SLH" evidence="9">
    <location>
        <begin position="753"/>
        <end position="824"/>
    </location>
</feature>
<evidence type="ECO:0000313" key="13">
    <source>
        <dbReference type="Proteomes" id="UP000235114"/>
    </source>
</evidence>
<dbReference type="Proteomes" id="UP000234951">
    <property type="component" value="Unassembled WGS sequence"/>
</dbReference>
<gene>
    <name evidence="10" type="ORF">CU635_19900</name>
    <name evidence="11" type="ORF">CVD25_15915</name>
</gene>
<evidence type="ECO:0000256" key="6">
    <source>
        <dbReference type="PIRSR" id="PIRSR615500-1"/>
    </source>
</evidence>
<dbReference type="InterPro" id="IPR023828">
    <property type="entry name" value="Peptidase_S8_Ser-AS"/>
</dbReference>
<dbReference type="AlphaFoldDB" id="A0A2N5GH10"/>
<evidence type="ECO:0000259" key="9">
    <source>
        <dbReference type="PROSITE" id="PS51272"/>
    </source>
</evidence>
<dbReference type="InterPro" id="IPR015500">
    <property type="entry name" value="Peptidase_S8_subtilisin-rel"/>
</dbReference>
<dbReference type="PRINTS" id="PR00723">
    <property type="entry name" value="SUBTILISIN"/>
</dbReference>
<name>A0A2N5GH10_9BACI</name>
<dbReference type="PROSITE" id="PS51272">
    <property type="entry name" value="SLH"/>
    <property type="match status" value="3"/>
</dbReference>
<evidence type="ECO:0000256" key="1">
    <source>
        <dbReference type="ARBA" id="ARBA00011073"/>
    </source>
</evidence>
<organism evidence="10 12">
    <name type="scientific">Bacillus canaveralius</name>
    <dbReference type="NCBI Taxonomy" id="1403243"/>
    <lineage>
        <taxon>Bacteria</taxon>
        <taxon>Bacillati</taxon>
        <taxon>Bacillota</taxon>
        <taxon>Bacilli</taxon>
        <taxon>Bacillales</taxon>
        <taxon>Bacillaceae</taxon>
        <taxon>Bacillus</taxon>
    </lineage>
</organism>
<evidence type="ECO:0000256" key="5">
    <source>
        <dbReference type="ARBA" id="ARBA00022825"/>
    </source>
</evidence>
<dbReference type="EMBL" id="PGVD01000045">
    <property type="protein sequence ID" value="PLR94945.1"/>
    <property type="molecule type" value="Genomic_DNA"/>
</dbReference>
<dbReference type="InterPro" id="IPR001119">
    <property type="entry name" value="SLH_dom"/>
</dbReference>
<evidence type="ECO:0000256" key="4">
    <source>
        <dbReference type="ARBA" id="ARBA00022801"/>
    </source>
</evidence>
<reference evidence="10 12" key="1">
    <citation type="submission" date="2017-11" db="EMBL/GenBank/DDBJ databases">
        <title>Comparitive Functional Genomics of Dry Heat Resistant strains isolated from the Viking Spacecraft.</title>
        <authorList>
            <person name="Seuylemezian A."/>
            <person name="Cooper K."/>
            <person name="Vaishampayan P."/>
        </authorList>
    </citation>
    <scope>NUCLEOTIDE SEQUENCE [LARGE SCALE GENOMIC DNA]</scope>
    <source>
        <strain evidence="10 12">M4.6</strain>
    </source>
</reference>
<proteinExistence type="inferred from homology"/>
<comment type="caution">
    <text evidence="10">The sequence shown here is derived from an EMBL/GenBank/DDBJ whole genome shotgun (WGS) entry which is preliminary data.</text>
</comment>
<feature type="chain" id="PRO_5038456074" evidence="8">
    <location>
        <begin position="20"/>
        <end position="824"/>
    </location>
</feature>
<keyword evidence="5 7" id="KW-0720">Serine protease</keyword>
<dbReference type="Proteomes" id="UP000235114">
    <property type="component" value="Unassembled WGS sequence"/>
</dbReference>
<dbReference type="InterPro" id="IPR050131">
    <property type="entry name" value="Peptidase_S8_subtilisin-like"/>
</dbReference>
<dbReference type="Pfam" id="PF00395">
    <property type="entry name" value="SLH"/>
    <property type="match status" value="2"/>
</dbReference>
<keyword evidence="3 8" id="KW-0732">Signal</keyword>
<dbReference type="Gene3D" id="3.40.50.200">
    <property type="entry name" value="Peptidase S8/S53 domain"/>
    <property type="match status" value="1"/>
</dbReference>
<accession>A0A2N5GH10</accession>
<evidence type="ECO:0000313" key="12">
    <source>
        <dbReference type="Proteomes" id="UP000234951"/>
    </source>
</evidence>
<keyword evidence="4 7" id="KW-0378">Hydrolase</keyword>
<dbReference type="GO" id="GO:0006508">
    <property type="term" value="P:proteolysis"/>
    <property type="evidence" value="ECO:0007669"/>
    <property type="project" value="UniProtKB-KW"/>
</dbReference>
<dbReference type="PANTHER" id="PTHR43806">
    <property type="entry name" value="PEPTIDASE S8"/>
    <property type="match status" value="1"/>
</dbReference>
<dbReference type="RefSeq" id="WP_101579113.1">
    <property type="nucleotide sequence ID" value="NZ_PGVA01000062.1"/>
</dbReference>
<dbReference type="PROSITE" id="PS00137">
    <property type="entry name" value="SUBTILASE_HIS"/>
    <property type="match status" value="1"/>
</dbReference>